<accession>A0AA88VWP2</accession>
<keyword evidence="3" id="KW-0862">Zinc</keyword>
<dbReference type="PROSITE" id="PS50305">
    <property type="entry name" value="SIRTUIN"/>
    <property type="match status" value="1"/>
</dbReference>
<dbReference type="GO" id="GO:0017136">
    <property type="term" value="F:histone deacetylase activity, NAD-dependent"/>
    <property type="evidence" value="ECO:0007669"/>
    <property type="project" value="TreeGrafter"/>
</dbReference>
<dbReference type="PANTHER" id="PTHR11085">
    <property type="entry name" value="NAD-DEPENDENT PROTEIN DEACYLASE SIRTUIN-5, MITOCHONDRIAL-RELATED"/>
    <property type="match status" value="1"/>
</dbReference>
<organism evidence="5 6">
    <name type="scientific">Escallonia herrerae</name>
    <dbReference type="NCBI Taxonomy" id="1293975"/>
    <lineage>
        <taxon>Eukaryota</taxon>
        <taxon>Viridiplantae</taxon>
        <taxon>Streptophyta</taxon>
        <taxon>Embryophyta</taxon>
        <taxon>Tracheophyta</taxon>
        <taxon>Spermatophyta</taxon>
        <taxon>Magnoliopsida</taxon>
        <taxon>eudicotyledons</taxon>
        <taxon>Gunneridae</taxon>
        <taxon>Pentapetalae</taxon>
        <taxon>asterids</taxon>
        <taxon>campanulids</taxon>
        <taxon>Escalloniales</taxon>
        <taxon>Escalloniaceae</taxon>
        <taxon>Escallonia</taxon>
    </lineage>
</organism>
<evidence type="ECO:0000256" key="3">
    <source>
        <dbReference type="PROSITE-ProRule" id="PRU00236"/>
    </source>
</evidence>
<keyword evidence="2" id="KW-0520">NAD</keyword>
<evidence type="ECO:0000256" key="1">
    <source>
        <dbReference type="ARBA" id="ARBA00022679"/>
    </source>
</evidence>
<dbReference type="InterPro" id="IPR029035">
    <property type="entry name" value="DHS-like_NAD/FAD-binding_dom"/>
</dbReference>
<protein>
    <recommendedName>
        <fullName evidence="4">Deacetylase sirtuin-type domain-containing protein</fullName>
    </recommendedName>
</protein>
<feature type="domain" description="Deacetylase sirtuin-type" evidence="4">
    <location>
        <begin position="87"/>
        <end position="293"/>
    </location>
</feature>
<feature type="non-terminal residue" evidence="5">
    <location>
        <position position="1"/>
    </location>
</feature>
<dbReference type="InterPro" id="IPR026590">
    <property type="entry name" value="Ssirtuin_cat_dom"/>
</dbReference>
<feature type="binding site" evidence="3">
    <location>
        <position position="283"/>
    </location>
    <ligand>
        <name>Zn(2+)</name>
        <dbReference type="ChEBI" id="CHEBI:29105"/>
    </ligand>
</feature>
<dbReference type="SUPFAM" id="SSF52467">
    <property type="entry name" value="DHS-like NAD/FAD-binding domain"/>
    <property type="match status" value="1"/>
</dbReference>
<gene>
    <name evidence="5" type="ORF">RJ639_008985</name>
</gene>
<reference evidence="5" key="1">
    <citation type="submission" date="2022-12" db="EMBL/GenBank/DDBJ databases">
        <title>Draft genome assemblies for two species of Escallonia (Escalloniales).</title>
        <authorList>
            <person name="Chanderbali A."/>
            <person name="Dervinis C."/>
            <person name="Anghel I."/>
            <person name="Soltis D."/>
            <person name="Soltis P."/>
            <person name="Zapata F."/>
        </authorList>
    </citation>
    <scope>NUCLEOTIDE SEQUENCE</scope>
    <source>
        <strain evidence="5">UCBG64.0493</strain>
        <tissue evidence="5">Leaf</tissue>
    </source>
</reference>
<keyword evidence="6" id="KW-1185">Reference proteome</keyword>
<dbReference type="Gene3D" id="3.40.50.1220">
    <property type="entry name" value="TPP-binding domain"/>
    <property type="match status" value="1"/>
</dbReference>
<keyword evidence="3" id="KW-0479">Metal-binding</keyword>
<name>A0AA88VWP2_9ASTE</name>
<dbReference type="InterPro" id="IPR050134">
    <property type="entry name" value="NAD-dep_sirtuin_deacylases"/>
</dbReference>
<evidence type="ECO:0000313" key="6">
    <source>
        <dbReference type="Proteomes" id="UP001188597"/>
    </source>
</evidence>
<dbReference type="InterPro" id="IPR003000">
    <property type="entry name" value="Sirtuin"/>
</dbReference>
<dbReference type="PANTHER" id="PTHR11085:SF10">
    <property type="entry name" value="NAD-DEPENDENT PROTEIN DEACYLASE SIRTUIN-5, MITOCHONDRIAL-RELATED"/>
    <property type="match status" value="1"/>
</dbReference>
<dbReference type="EMBL" id="JAVXUP010001356">
    <property type="protein sequence ID" value="KAK3012710.1"/>
    <property type="molecule type" value="Genomic_DNA"/>
</dbReference>
<feature type="binding site" evidence="3">
    <location>
        <position position="217"/>
    </location>
    <ligand>
        <name>Zn(2+)</name>
        <dbReference type="ChEBI" id="CHEBI:29105"/>
    </ligand>
</feature>
<evidence type="ECO:0000259" key="4">
    <source>
        <dbReference type="PROSITE" id="PS50305"/>
    </source>
</evidence>
<dbReference type="Pfam" id="PF02146">
    <property type="entry name" value="SIR2"/>
    <property type="match status" value="1"/>
</dbReference>
<evidence type="ECO:0000313" key="5">
    <source>
        <dbReference type="EMBL" id="KAK3012710.1"/>
    </source>
</evidence>
<dbReference type="GO" id="GO:0046872">
    <property type="term" value="F:metal ion binding"/>
    <property type="evidence" value="ECO:0007669"/>
    <property type="project" value="UniProtKB-KW"/>
</dbReference>
<proteinExistence type="predicted"/>
<dbReference type="AlphaFoldDB" id="A0AA88VWP2"/>
<sequence>MADVQTFRSARGLLGTIMTASYLVIDTIKSNSNYWNCSSRAKGAILARGSVKFLQTSCRISVPGRSLEIKDNSPSNFLKDKKMVPNADPPSFKDVDLLHRFFDQSTKLVVLTGAGISTECGIPDYRSPNGAYSTGFKPITHQEFVRSSRARRRYWARSYAGWRRFTAAQPGAAHIALASLERSSRISYMITQNVDRLHHRAGSCPLELHGTVYTVGCVDCGFSFPRDWFQDQVKALNPKWAVAIESLDYDSRSDKSFSMKQRPDGDIEIEEKFWEDDFQIPPCPKCNGVLKPE</sequence>
<feature type="binding site" evidence="3">
    <location>
        <position position="286"/>
    </location>
    <ligand>
        <name>Zn(2+)</name>
        <dbReference type="ChEBI" id="CHEBI:29105"/>
    </ligand>
</feature>
<evidence type="ECO:0000256" key="2">
    <source>
        <dbReference type="ARBA" id="ARBA00023027"/>
    </source>
</evidence>
<comment type="caution">
    <text evidence="5">The sequence shown here is derived from an EMBL/GenBank/DDBJ whole genome shotgun (WGS) entry which is preliminary data.</text>
</comment>
<feature type="active site" description="Proton acceptor" evidence="3">
    <location>
        <position position="209"/>
    </location>
</feature>
<dbReference type="Proteomes" id="UP001188597">
    <property type="component" value="Unassembled WGS sequence"/>
</dbReference>
<dbReference type="GO" id="GO:0070403">
    <property type="term" value="F:NAD+ binding"/>
    <property type="evidence" value="ECO:0007669"/>
    <property type="project" value="InterPro"/>
</dbReference>
<keyword evidence="1" id="KW-0808">Transferase</keyword>
<feature type="binding site" evidence="3">
    <location>
        <position position="220"/>
    </location>
    <ligand>
        <name>Zn(2+)</name>
        <dbReference type="ChEBI" id="CHEBI:29105"/>
    </ligand>
</feature>